<dbReference type="Proteomes" id="UP000500882">
    <property type="component" value="Chromosome"/>
</dbReference>
<proteinExistence type="predicted"/>
<name>A0A679HPV4_BACT4</name>
<organism evidence="1 2">
    <name type="scientific">Bacteroides thetaiotaomicron</name>
    <dbReference type="NCBI Taxonomy" id="818"/>
    <lineage>
        <taxon>Bacteria</taxon>
        <taxon>Pseudomonadati</taxon>
        <taxon>Bacteroidota</taxon>
        <taxon>Bacteroidia</taxon>
        <taxon>Bacteroidales</taxon>
        <taxon>Bacteroidaceae</taxon>
        <taxon>Bacteroides</taxon>
    </lineage>
</organism>
<accession>A0A679HPV4</accession>
<dbReference type="EMBL" id="AP022660">
    <property type="protein sequence ID" value="BCA52277.1"/>
    <property type="molecule type" value="Genomic_DNA"/>
</dbReference>
<protein>
    <submittedName>
        <fullName evidence="1">Uncharacterized protein</fullName>
    </submittedName>
</protein>
<dbReference type="AlphaFoldDB" id="A0A679HPV4"/>
<sequence length="63" mass="7036">MNIINETINVNGLITVISTLSDVSFLINIYIFKTIIHIVILSNLKLNSDSLTTKIANKNHIII</sequence>
<evidence type="ECO:0000313" key="2">
    <source>
        <dbReference type="Proteomes" id="UP000500882"/>
    </source>
</evidence>
<gene>
    <name evidence="1" type="ORF">BatF92_42190</name>
</gene>
<evidence type="ECO:0000313" key="1">
    <source>
        <dbReference type="EMBL" id="BCA52277.1"/>
    </source>
</evidence>
<reference evidence="1 2" key="1">
    <citation type="submission" date="2020-02" db="EMBL/GenBank/DDBJ databases">
        <title>Whole-genome sequencing and comparative analysis of the genomes of Bacteroides thetaiotaomicron and Escherichia coli isolated from a healthy resident in Vietnam.</title>
        <authorList>
            <person name="Mohsin M."/>
            <person name="Tanaka K."/>
            <person name="Kawahara R."/>
            <person name="Kondo S."/>
            <person name="Noguchi H."/>
            <person name="Motooka D."/>
            <person name="Nakamura S."/>
            <person name="Khong D.T."/>
            <person name="Nguyen T.N."/>
            <person name="Tran H.T."/>
            <person name="Yamamoto Y."/>
        </authorList>
    </citation>
    <scope>NUCLEOTIDE SEQUENCE [LARGE SCALE GENOMIC DNA]</scope>
    <source>
        <strain evidence="1 2">F9-2</strain>
    </source>
</reference>